<sequence length="482" mass="53273">MMSLREIDVRHAENHLREAFLGDDDDPSAHHRHEYYSSSTDQPPYDQHDKSSTSEDESYGLLSARETLVFENDHYKHKSHFGRFLDSMQPGSVKGSVLTMTIAVVGAGILSLPYAIKQSGLVLGIGLILLFAGITRFYIGIILKAADIVQASSFAELAKMTSGPKLEIFTMIVIALNLFGTSVGYVVGSAELLQLAMNSLDPDLASFDRRGMVAFLCFVVILPFSLCQSLGSLRYASLIAVICIVYMTITIVVKYFQFVSWGYAPSMKYQFDHLTLFETDIVRLLEAIPLIIFVYTCHPNVMPICSVLKRPSTRRIHKVVDRSLGIATVVYAFCGLFVVFTFGEATQSNFLRNNYHHDIAMAIGAIGFSIALVLTIPLFIHTMREIVKSVDPRVMSLPIRQRIVSCILVVLLMLASMCATNIASVLSILGTTTNPIICFILPAIIVHSIRSDAMKIQRRVAGCIAIVMSMICIASFIANFGK</sequence>
<reference evidence="8" key="1">
    <citation type="journal article" date="2011" name="PLoS Biol.">
        <title>Gene gain and loss during evolution of obligate parasitism in the white rust pathogen of Arabidopsis thaliana.</title>
        <authorList>
            <person name="Kemen E."/>
            <person name="Gardiner A."/>
            <person name="Schultz-Larsen T."/>
            <person name="Kemen A.C."/>
            <person name="Balmuth A.L."/>
            <person name="Robert-Seilaniantz A."/>
            <person name="Bailey K."/>
            <person name="Holub E."/>
            <person name="Studholme D.J."/>
            <person name="Maclean D."/>
            <person name="Jones J.D."/>
        </authorList>
    </citation>
    <scope>NUCLEOTIDE SEQUENCE</scope>
</reference>
<dbReference type="PANTHER" id="PTHR22950">
    <property type="entry name" value="AMINO ACID TRANSPORTER"/>
    <property type="match status" value="1"/>
</dbReference>
<dbReference type="EMBL" id="FR824049">
    <property type="protein sequence ID" value="CCA14556.1"/>
    <property type="molecule type" value="Genomic_DNA"/>
</dbReference>
<evidence type="ECO:0000256" key="3">
    <source>
        <dbReference type="ARBA" id="ARBA00022989"/>
    </source>
</evidence>
<comment type="subcellular location">
    <subcellularLocation>
        <location evidence="1">Membrane</location>
        <topology evidence="1">Multi-pass membrane protein</topology>
    </subcellularLocation>
</comment>
<keyword evidence="4 6" id="KW-0472">Membrane</keyword>
<evidence type="ECO:0000313" key="8">
    <source>
        <dbReference type="EMBL" id="CCA14556.1"/>
    </source>
</evidence>
<organism evidence="8">
    <name type="scientific">Albugo laibachii Nc14</name>
    <dbReference type="NCBI Taxonomy" id="890382"/>
    <lineage>
        <taxon>Eukaryota</taxon>
        <taxon>Sar</taxon>
        <taxon>Stramenopiles</taxon>
        <taxon>Oomycota</taxon>
        <taxon>Peronosporomycetes</taxon>
        <taxon>Albuginales</taxon>
        <taxon>Albuginaceae</taxon>
        <taxon>Albugo</taxon>
    </lineage>
</organism>
<evidence type="ECO:0000256" key="1">
    <source>
        <dbReference type="ARBA" id="ARBA00004141"/>
    </source>
</evidence>
<accession>F0W0I4</accession>
<evidence type="ECO:0000256" key="6">
    <source>
        <dbReference type="SAM" id="Phobius"/>
    </source>
</evidence>
<evidence type="ECO:0000256" key="4">
    <source>
        <dbReference type="ARBA" id="ARBA00023136"/>
    </source>
</evidence>
<keyword evidence="3 6" id="KW-1133">Transmembrane helix</keyword>
<evidence type="ECO:0000256" key="5">
    <source>
        <dbReference type="SAM" id="MobiDB-lite"/>
    </source>
</evidence>
<feature type="transmembrane region" description="Helical" evidence="6">
    <location>
        <begin position="166"/>
        <end position="187"/>
    </location>
</feature>
<feature type="transmembrane region" description="Helical" evidence="6">
    <location>
        <begin position="207"/>
        <end position="226"/>
    </location>
</feature>
<proteinExistence type="predicted"/>
<evidence type="ECO:0000256" key="2">
    <source>
        <dbReference type="ARBA" id="ARBA00022692"/>
    </source>
</evidence>
<dbReference type="InterPro" id="IPR013057">
    <property type="entry name" value="AA_transpt_TM"/>
</dbReference>
<feature type="transmembrane region" description="Helical" evidence="6">
    <location>
        <begin position="428"/>
        <end position="448"/>
    </location>
</feature>
<keyword evidence="2 6" id="KW-0812">Transmembrane</keyword>
<feature type="domain" description="Amino acid transporter transmembrane" evidence="7">
    <location>
        <begin position="91"/>
        <end position="478"/>
    </location>
</feature>
<protein>
    <submittedName>
        <fullName evidence="8">Amino Acid/Auxin Permease (AAAP) Family putative</fullName>
    </submittedName>
</protein>
<feature type="transmembrane region" description="Helical" evidence="6">
    <location>
        <begin position="359"/>
        <end position="382"/>
    </location>
</feature>
<feature type="transmembrane region" description="Helical" evidence="6">
    <location>
        <begin position="281"/>
        <end position="298"/>
    </location>
</feature>
<feature type="transmembrane region" description="Helical" evidence="6">
    <location>
        <begin position="97"/>
        <end position="116"/>
    </location>
</feature>
<feature type="region of interest" description="Disordered" evidence="5">
    <location>
        <begin position="18"/>
        <end position="57"/>
    </location>
</feature>
<feature type="transmembrane region" description="Helical" evidence="6">
    <location>
        <begin position="460"/>
        <end position="480"/>
    </location>
</feature>
<dbReference type="PANTHER" id="PTHR22950:SF702">
    <property type="entry name" value="AMINO ACID TRANSPORTER PROTEIN"/>
    <property type="match status" value="1"/>
</dbReference>
<feature type="transmembrane region" description="Helical" evidence="6">
    <location>
        <begin position="319"/>
        <end position="339"/>
    </location>
</feature>
<feature type="transmembrane region" description="Helical" evidence="6">
    <location>
        <begin position="122"/>
        <end position="145"/>
    </location>
</feature>
<dbReference type="Pfam" id="PF01490">
    <property type="entry name" value="Aa_trans"/>
    <property type="match status" value="1"/>
</dbReference>
<feature type="transmembrane region" description="Helical" evidence="6">
    <location>
        <begin position="403"/>
        <end position="422"/>
    </location>
</feature>
<dbReference type="GO" id="GO:0016020">
    <property type="term" value="C:membrane"/>
    <property type="evidence" value="ECO:0007669"/>
    <property type="project" value="UniProtKB-SubCell"/>
</dbReference>
<dbReference type="GO" id="GO:0015179">
    <property type="term" value="F:L-amino acid transmembrane transporter activity"/>
    <property type="evidence" value="ECO:0007669"/>
    <property type="project" value="TreeGrafter"/>
</dbReference>
<feature type="transmembrane region" description="Helical" evidence="6">
    <location>
        <begin position="238"/>
        <end position="261"/>
    </location>
</feature>
<gene>
    <name evidence="8" type="primary">AlNc14C4G626</name>
    <name evidence="8" type="ORF">ALNC14_006990</name>
</gene>
<name>F0W0I4_9STRA</name>
<dbReference type="AlphaFoldDB" id="F0W0I4"/>
<evidence type="ECO:0000259" key="7">
    <source>
        <dbReference type="Pfam" id="PF01490"/>
    </source>
</evidence>
<dbReference type="HOGENOM" id="CLU_009020_5_2_1"/>
<reference evidence="8" key="2">
    <citation type="submission" date="2011-02" db="EMBL/GenBank/DDBJ databases">
        <authorList>
            <person name="MacLean D."/>
        </authorList>
    </citation>
    <scope>NUCLEOTIDE SEQUENCE</scope>
</reference>